<keyword evidence="3" id="KW-1185">Reference proteome</keyword>
<evidence type="ECO:0000256" key="1">
    <source>
        <dbReference type="SAM" id="Phobius"/>
    </source>
</evidence>
<dbReference type="AlphaFoldDB" id="A0AAN9LDV7"/>
<gene>
    <name evidence="2" type="ORF">VNO80_29191</name>
</gene>
<reference evidence="2 3" key="1">
    <citation type="submission" date="2024-01" db="EMBL/GenBank/DDBJ databases">
        <title>The genomes of 5 underutilized Papilionoideae crops provide insights into root nodulation and disease resistanc.</title>
        <authorList>
            <person name="Jiang F."/>
        </authorList>
    </citation>
    <scope>NUCLEOTIDE SEQUENCE [LARGE SCALE GENOMIC DNA]</scope>
    <source>
        <strain evidence="2">JINMINGXINNONG_FW02</strain>
        <tissue evidence="2">Leaves</tissue>
    </source>
</reference>
<evidence type="ECO:0000313" key="2">
    <source>
        <dbReference type="EMBL" id="KAK7332439.1"/>
    </source>
</evidence>
<comment type="caution">
    <text evidence="2">The sequence shown here is derived from an EMBL/GenBank/DDBJ whole genome shotgun (WGS) entry which is preliminary data.</text>
</comment>
<proteinExistence type="predicted"/>
<keyword evidence="1" id="KW-1133">Transmembrane helix</keyword>
<name>A0AAN9LDV7_PHACN</name>
<organism evidence="2 3">
    <name type="scientific">Phaseolus coccineus</name>
    <name type="common">Scarlet runner bean</name>
    <name type="synonym">Phaseolus multiflorus</name>
    <dbReference type="NCBI Taxonomy" id="3886"/>
    <lineage>
        <taxon>Eukaryota</taxon>
        <taxon>Viridiplantae</taxon>
        <taxon>Streptophyta</taxon>
        <taxon>Embryophyta</taxon>
        <taxon>Tracheophyta</taxon>
        <taxon>Spermatophyta</taxon>
        <taxon>Magnoliopsida</taxon>
        <taxon>eudicotyledons</taxon>
        <taxon>Gunneridae</taxon>
        <taxon>Pentapetalae</taxon>
        <taxon>rosids</taxon>
        <taxon>fabids</taxon>
        <taxon>Fabales</taxon>
        <taxon>Fabaceae</taxon>
        <taxon>Papilionoideae</taxon>
        <taxon>50 kb inversion clade</taxon>
        <taxon>NPAAA clade</taxon>
        <taxon>indigoferoid/millettioid clade</taxon>
        <taxon>Phaseoleae</taxon>
        <taxon>Phaseolus</taxon>
    </lineage>
</organism>
<dbReference type="EMBL" id="JAYMYR010000011">
    <property type="protein sequence ID" value="KAK7332439.1"/>
    <property type="molecule type" value="Genomic_DNA"/>
</dbReference>
<sequence>MRAYMPVDTIILYINKLPYTITNNYAIQLQILLLLAYGIPIFLLVILLSSYWLKLFNKIICSISDSCYSIPYLS</sequence>
<feature type="transmembrane region" description="Helical" evidence="1">
    <location>
        <begin position="25"/>
        <end position="48"/>
    </location>
</feature>
<protein>
    <submittedName>
        <fullName evidence="2">Uncharacterized protein</fullName>
    </submittedName>
</protein>
<keyword evidence="1" id="KW-0472">Membrane</keyword>
<dbReference type="Proteomes" id="UP001374584">
    <property type="component" value="Unassembled WGS sequence"/>
</dbReference>
<evidence type="ECO:0000313" key="3">
    <source>
        <dbReference type="Proteomes" id="UP001374584"/>
    </source>
</evidence>
<accession>A0AAN9LDV7</accession>
<keyword evidence="1" id="KW-0812">Transmembrane</keyword>